<dbReference type="PANTHER" id="PTHR38340:SF1">
    <property type="entry name" value="S-LAYER PROTEIN"/>
    <property type="match status" value="1"/>
</dbReference>
<evidence type="ECO:0000313" key="5">
    <source>
        <dbReference type="Proteomes" id="UP000294114"/>
    </source>
</evidence>
<organism evidence="4 5">
    <name type="scientific">Micromonospora kangleipakensis</name>
    <dbReference type="NCBI Taxonomy" id="1077942"/>
    <lineage>
        <taxon>Bacteria</taxon>
        <taxon>Bacillati</taxon>
        <taxon>Actinomycetota</taxon>
        <taxon>Actinomycetes</taxon>
        <taxon>Micromonosporales</taxon>
        <taxon>Micromonosporaceae</taxon>
        <taxon>Micromonospora</taxon>
    </lineage>
</organism>
<name>A0A4Q8BDV6_9ACTN</name>
<feature type="region of interest" description="Disordered" evidence="3">
    <location>
        <begin position="2249"/>
        <end position="2305"/>
    </location>
</feature>
<evidence type="ECO:0000313" key="4">
    <source>
        <dbReference type="EMBL" id="RZU76087.1"/>
    </source>
</evidence>
<comment type="subcellular location">
    <subcellularLocation>
        <location evidence="1">Secreted</location>
    </subcellularLocation>
</comment>
<feature type="compositionally biased region" description="Basic and acidic residues" evidence="3">
    <location>
        <begin position="3546"/>
        <end position="3555"/>
    </location>
</feature>
<dbReference type="PROSITE" id="PS00330">
    <property type="entry name" value="HEMOLYSIN_CALCIUM"/>
    <property type="match status" value="3"/>
</dbReference>
<feature type="compositionally biased region" description="Basic residues" evidence="3">
    <location>
        <begin position="2370"/>
        <end position="2383"/>
    </location>
</feature>
<evidence type="ECO:0000256" key="1">
    <source>
        <dbReference type="ARBA" id="ARBA00004613"/>
    </source>
</evidence>
<protein>
    <submittedName>
        <fullName evidence="4">Ca2+-binding RTX toxin-like protein</fullName>
    </submittedName>
</protein>
<feature type="compositionally biased region" description="Low complexity" evidence="3">
    <location>
        <begin position="2136"/>
        <end position="2147"/>
    </location>
</feature>
<dbReference type="InterPro" id="IPR001343">
    <property type="entry name" value="Hemolysn_Ca-bd"/>
</dbReference>
<dbReference type="InterPro" id="IPR050557">
    <property type="entry name" value="RTX_toxin/Mannuronan_C5-epim"/>
</dbReference>
<sequence>MVRPAWRPLISLMSAMVVSISTFVVLPPVAARAADPAAARVAAGLEEWFGKVAQLGAVGPLGQPVPSLNLTPSGAAGLGLSTLYGDWKAAKLGGLSSASSLSEFASILDGADHTLGDARAITVAAGPVTEQGGSTEILVNVAVKRTVDAGLGIAGGPAPFSFTSSGGIEATLEGKLRFTLVYDPAPPNGFVGIRNTAEAGPTLDVTIGGKVGNLATSKASLGILGVQLSGGTYNLNASISARLADPNGDGLIAVKESNGTGGERDGELAGDGAVSGLATVTLAGSVSGTVTIVGTSTGAIANLPNTAAVTVTVASSNLGMTPVSVSYPDGSFAPIEAFLTMSPRDLADGLAQLAVTLRAALRAGDTSLPFMRGNLTDAVLPEEALLKFLEQNVTQAPPGTADPAKLIDVGKPRFGSIQELISKLQGTVKVGANEVPVTVSVTDGNYQPDKRKLRLTIGLTRTDGTAQALDVVGPSLTGSGPGVTYSDTELRDTSKNFTDQLVAGHQVTAGASVALIDKVKPGDPHTLVLSAAPFGANPPASLWKGGTPSNDAASAANPKPPYSISGADARTGQVELGDALAGATGVKAANANAPLAQVTPNYQVRLPLVLDLQRARTGNECTPACPYTATNTSGMATIVTSQPLPAQRIMLHTGTALVTADAPISTAVDVTANTGFLQVRVTGGLRMCTKGAPAACPDGGAPPPDTHLLSVGLKSGIGDPDGDIAIPALFDRLRTQPGATVNATVNGQAYANLALSVPGNASFFGGSPTANLTLTMADVRQPQNVQPSVQLSALQAFANFDPNNPQALFGALLAALREVSGRMHGLSGGPLDTKVPLVGRSVGDLLGSTETGGGTGVQYGSNSLTDPSKPFTPEKYVGRRIVIGSQLMVVSAVDAAARKLTFVEAFPSGSQPASGTPYVIGDELTMAVDRLTADPSSTLQDMVGQLNTALGGTGVGFAVDTTTSPPRLKLIVDWQRSYHTDVPLNLSLGDKSMVGTTAQGMLSTTLTGQVKLVLLVPMTPATAADPLANLKVDKGASKLTVRAEIESSPNSAFTANLGPLAVALGNPGANPSGAQLQADVEFGATGSAGEDTLGNFLGGLSIGFTGRPKNCTDMDTSVPLAVCARLPVYYKLGTTWQSASSQPLLVRLPVDGFTSTDGNLSDGKPKLFAPDLSALFSSVALDLGTMGDGLDSYLRYLDLAIKVADAGGTLPVVGEDLQQGKAFLDKMRNALTTVLGPTANGGNLKFSDFNSAESWLENQVEDVLPDGAQVNAQADCKATLAPVTNVHVSVLADPDPKGTTDYEYRVVAFRGDGTGYTLAVTAPEKPKNEASLSSTHKNRVTWTPSPSATGYTILRKVGTAEWRSIVSLPGQTTSSFDDALPAGAGSANLPDLPSEPPKLVNCPADQIQGITVSLDIGQGNVPNPSSCTTPECSVEVPLDLGIPGLSVKAAPGAGKVKGAIGWRMHVKVGLDRDRGFVVYTKDPDEATPEFQLAASLSLPSDIEAQLAFIRVTAKSLNPTSTPLFSGSFSFNLQAPGGGDRIDLSTLKTVENVSSLFQIKLTATSDIKLRLTAKADSALPGVGATFRLKWVWDPLTPGSDAGGNLSELAFQDVEIDSGAFLNKVLGPIFDEINRVYQPIKPIVDTIKAPVPVLSDLSRAAGGGDVSLLTIAQTFSTLAGGPKFDEFVKVFTQVGDVLGKIGTANASCSSCVFVGDVTIKKSEALTTANTPDVASRFLGTQTEKGTGSPLEQIDKKTDADLQNTSGGDTDHPGFTFPALENRSLIFGLLLGQDVPLAEFDSGPLTLGFSFSQSFGPVYAPPPVMVTISGSASVTLRVRAGFDTFGLRTAVEQGKVDAKILNSLYFKTTDASGKPAPVVQFSGELAAGAAVTAVVIEVGIKGGIALTVSFTWNDPNNDGKFRFFEFLTTAMDNALCLFNVDGRLSVFIRVYLTLGVCPFCASFSFTLVDATLLDFSVRPDCTPPPPKLGEVEGETLYLFAGRLGKQEFRGDKAWDNGGTKAEKFVVRQTTASSSGLATVSVTALGISEQFDNVRTVVLDARGYDGRIDALFTPGEQDVPFDRKTVVFGGDNDDTVRTGSGESWVDGNGGADTITAGDRPALSVDRSSAAKAHVAGGSNTPAPGADPPTAGTDTLTVGNADDWVAGDASIGFDPIEVAFDRDGSENRILMPNAGTVRHGDTTAIASDGNDIISVGLGHTDVYAGGGADNVGVLSDSAQVDVVPAADKPKYRSAGVTVVGGPGSDRIGGGSNQDHIYTGGQGDLGPNEPGSGDVGTTNTVDSGTGDDIVHGSDGVDLVTGQSTVDQRAHFYGHGGADILMGAYGRDMLYGGPQDDLLVAEPATVTGEGPATTRTVTRKPNPHTPRHKTLVGGAGGDHIYGGDGGATVFGDRSVGLDTDLEEKLGCGPGTAVASDPDDPPPPSIDDGPDRVFGGTGVEAVNAGGANDEVYAGGGDDRVCGQSGDDTVDAGAGADQAWGGAGVDHVFGRDGEDKLYGNDGGDFLFGGNQTDTVEGNNGADAIYGGDARDILVGGTQLAGRPDTGDRIYGDLGDDLIIGDNGIPDQFGRGTPYDLAITSAAPAEGGKDLIFGGPGPDTGYGGLDGDTVYGNAEADYLEGNNGEDTVYGGDGDDDMLGGSSQIALDGPSGPTVGRPDTGDHLFGESGLDVIAGDNAVISPAASAAAHPITRGRGLPDTRLRQVLLYDLGHAPVAGTSGGDEIAGADGVDLIFGQGGTDVIDAGAQDDYAEGGQDRDIIGGGDGQDDLVGGGWFPVSGSGQTTVGQLDAGDVITGGRGADVAIGDNGAVLREGTPSQLVLGRVATPRSITPYDLAAVTLPSTHGADIIAAGEGDDVALGQAGNDRVKGEDGGDYVEGGADADWVEGGSGDDELTGGGSTVDGADTGDTTRGQPDGGDVVYGGDGDDAVLGDNGLIARVAPYDHRTLRVNPLNVVTQRRTLRPYDLQQSANDLLTPATGRSGDDQISGGSGVDVVLGQDGPDAISGGGHDDYVEGNGGADRMWGDRRLAEGGVALPPLVWPGTPSPVAVLEGDLGAPDGQDDLLGGSTIAGFRDGGDKVEGDGAADYAIGDNGTAARDVRDFAGQPVPAGTETGAGLVRDRVYTMRYPTPAPDGAAYVRVAGPGQQATRFCATRPQGTCEQPDAYGDDTVRGGPGDDTLYGQDGNDLLYGGDQDDDMYGELGHDQMWGDAGEDAMVGDRGGVVDLREDGSRTFTVSYNQVPQITYTGFTTGSVSRQTDLRHDVNGDVFVGTATSAPMPYDGEAFGGNDRMRGGAGHDSMHAAVGDDLANGDSGGDSVFGDDGADVLWGGKGSDDPANPNDRGAGDSLVDYVFGGKGATSGPSVDPQTGSLGADVLDFRPRGSYPNGCVATPWPGEDLTGTVVDPCAWFEMTGLDDADPANNQHHTGIDWIYGGWDRDVLQGDVTDNGPNPGDRLLDWGGAYNIYTHCNAAYGGYNDVRQHSPDMQAFLLKWAGALGAGQAPVDVTVPGTAAFGELALVYQSDLRDHGSGPAFPKTPGHFDQESCAP</sequence>
<comment type="caution">
    <text evidence="4">The sequence shown here is derived from an EMBL/GenBank/DDBJ whole genome shotgun (WGS) entry which is preliminary data.</text>
</comment>
<dbReference type="EMBL" id="SHLD01000001">
    <property type="protein sequence ID" value="RZU76087.1"/>
    <property type="molecule type" value="Genomic_DNA"/>
</dbReference>
<keyword evidence="2" id="KW-0964">Secreted</keyword>
<reference evidence="4 5" key="1">
    <citation type="submission" date="2019-02" db="EMBL/GenBank/DDBJ databases">
        <title>Sequencing the genomes of 1000 actinobacteria strains.</title>
        <authorList>
            <person name="Klenk H.-P."/>
        </authorList>
    </citation>
    <scope>NUCLEOTIDE SEQUENCE [LARGE SCALE GENOMIC DNA]</scope>
    <source>
        <strain evidence="4 5">DSM 45612</strain>
    </source>
</reference>
<evidence type="ECO:0000256" key="2">
    <source>
        <dbReference type="ARBA" id="ARBA00022525"/>
    </source>
</evidence>
<feature type="region of interest" description="Disordered" evidence="3">
    <location>
        <begin position="3536"/>
        <end position="3555"/>
    </location>
</feature>
<dbReference type="Gene3D" id="2.150.10.10">
    <property type="entry name" value="Serralysin-like metalloprotease, C-terminal"/>
    <property type="match status" value="8"/>
</dbReference>
<feature type="region of interest" description="Disordered" evidence="3">
    <location>
        <begin position="2894"/>
        <end position="2934"/>
    </location>
</feature>
<feature type="region of interest" description="Disordered" evidence="3">
    <location>
        <begin position="2419"/>
        <end position="2441"/>
    </location>
</feature>
<dbReference type="InterPro" id="IPR011049">
    <property type="entry name" value="Serralysin-like_metalloprot_C"/>
</dbReference>
<dbReference type="OrthoDB" id="3738669at2"/>
<accession>A0A4Q8BDV6</accession>
<dbReference type="Pfam" id="PF00353">
    <property type="entry name" value="HemolysinCabind"/>
    <property type="match status" value="12"/>
</dbReference>
<feature type="region of interest" description="Disordered" evidence="3">
    <location>
        <begin position="1737"/>
        <end position="1771"/>
    </location>
</feature>
<dbReference type="GO" id="GO:0005576">
    <property type="term" value="C:extracellular region"/>
    <property type="evidence" value="ECO:0007669"/>
    <property type="project" value="UniProtKB-SubCell"/>
</dbReference>
<evidence type="ECO:0000256" key="3">
    <source>
        <dbReference type="SAM" id="MobiDB-lite"/>
    </source>
</evidence>
<gene>
    <name evidence="4" type="ORF">EV384_4692</name>
</gene>
<dbReference type="GO" id="GO:0005509">
    <property type="term" value="F:calcium ion binding"/>
    <property type="evidence" value="ECO:0007669"/>
    <property type="project" value="InterPro"/>
</dbReference>
<dbReference type="InterPro" id="IPR018511">
    <property type="entry name" value="Hemolysin-typ_Ca-bd_CS"/>
</dbReference>
<feature type="region of interest" description="Disordered" evidence="3">
    <location>
        <begin position="3288"/>
        <end position="3356"/>
    </location>
</feature>
<dbReference type="RefSeq" id="WP_130336525.1">
    <property type="nucleotide sequence ID" value="NZ_SHLD01000001.1"/>
</dbReference>
<keyword evidence="5" id="KW-1185">Reference proteome</keyword>
<feature type="region of interest" description="Disordered" evidence="3">
    <location>
        <begin position="2361"/>
        <end position="2388"/>
    </location>
</feature>
<feature type="region of interest" description="Disordered" evidence="3">
    <location>
        <begin position="2122"/>
        <end position="2147"/>
    </location>
</feature>
<feature type="compositionally biased region" description="Gly residues" evidence="3">
    <location>
        <begin position="2253"/>
        <end position="2266"/>
    </location>
</feature>
<dbReference type="Proteomes" id="UP000294114">
    <property type="component" value="Unassembled WGS sequence"/>
</dbReference>
<dbReference type="SUPFAM" id="SSF51120">
    <property type="entry name" value="beta-Roll"/>
    <property type="match status" value="6"/>
</dbReference>
<feature type="region of interest" description="Disordered" evidence="3">
    <location>
        <begin position="2978"/>
        <end position="3000"/>
    </location>
</feature>
<dbReference type="PANTHER" id="PTHR38340">
    <property type="entry name" value="S-LAYER PROTEIN"/>
    <property type="match status" value="1"/>
</dbReference>
<proteinExistence type="predicted"/>
<feature type="region of interest" description="Disordered" evidence="3">
    <location>
        <begin position="540"/>
        <end position="567"/>
    </location>
</feature>